<feature type="coiled-coil region" evidence="1">
    <location>
        <begin position="595"/>
        <end position="671"/>
    </location>
</feature>
<evidence type="ECO:0000259" key="3">
    <source>
        <dbReference type="PROSITE" id="PS50006"/>
    </source>
</evidence>
<proteinExistence type="predicted"/>
<dbReference type="Proteomes" id="UP000887566">
    <property type="component" value="Unplaced"/>
</dbReference>
<reference evidence="5" key="1">
    <citation type="submission" date="2022-11" db="UniProtKB">
        <authorList>
            <consortium name="WormBaseParasite"/>
        </authorList>
    </citation>
    <scope>IDENTIFICATION</scope>
</reference>
<feature type="coiled-coil region" evidence="1">
    <location>
        <begin position="252"/>
        <end position="371"/>
    </location>
</feature>
<dbReference type="PROSITE" id="PS50006">
    <property type="entry name" value="FHA_DOMAIN"/>
    <property type="match status" value="1"/>
</dbReference>
<feature type="domain" description="FHA" evidence="3">
    <location>
        <begin position="35"/>
        <end position="90"/>
    </location>
</feature>
<dbReference type="InterPro" id="IPR051176">
    <property type="entry name" value="Cent_Immune-Sig_Mod"/>
</dbReference>
<dbReference type="SUPFAM" id="SSF49879">
    <property type="entry name" value="SMAD/FHA domain"/>
    <property type="match status" value="1"/>
</dbReference>
<dbReference type="CDD" id="cd22679">
    <property type="entry name" value="FHA_SLMAP"/>
    <property type="match status" value="1"/>
</dbReference>
<evidence type="ECO:0000313" key="5">
    <source>
        <dbReference type="WBParaSite" id="PSAMB.scaffold2993size20150.g19961.t1"/>
    </source>
</evidence>
<sequence length="849" mass="96511">MTAGSGPYAVFTPCVQSHAFEERRTPLPCQEEHAIKIGRSVARLKPNVDNAIFDCKVLSRNHATMWYEDGRFYLRDTKSSNGTFVNNQRLSKGGEESAPTEIFSGDIIQFGVDIVENTKKVTHGCIIAMVRLFHSDGTEASIVRDCPDSVDSQSQMHTSMIASSPSHAGNALNSQELFQLQQYIREATHREQMLEHKLSTLQGLLASTQEASENSWQALINEDRLLSRIEMLESQLQMYSKSNNEDKMRDEVLNLHNEKEKYETVAKEALRRALQEKTEAIQKLFDVERSLETTEEECGRLREKCEAAHSELTTLSETHQSTVDRINQLLGQLQESESRYAELEAGSNAERAELERKLAELVRQETLLRLKIDSLQSDNDLSSEALAAATRHVEQMTAGEANRAEDSGDESLRQLSFALKESQLQADEYKRQMNEMKNLLDTADGQLDDVRADLRQAKQMASAEHQKASRIGEKLEESTKTMSAIVGSATSDLLTHLEISLFNQEHNEDLIKHLNEFASQLENKLKGVMASIDEASSGYDSALETSLSSDDDRMALEDQLAKALQAQLMSDTELDKYKVELSHAQRLQEKSHQEADVLRDQLKQTELLLAESAAQCERYRDQATKEKDLRATLHDELNRLKMDMEDTKTRLNEQSEEISHLKEKLSGTTEELAFERSVKNTSSLDGDNERIELHRQLAKHQADFSRMNEECDQLRQRTTRSDTELSSVREECCRLESENRQLHDSLDDLNRLKESLLTNETTWRDHVGSVKSEAGIVRNQLDETVEQLMRVQQRESQQAEEAKNLRRRLDEAFDLEELARRSRTVMVVSAIPLILLFIALVAAFLPFFA</sequence>
<dbReference type="AlphaFoldDB" id="A0A914W2C5"/>
<accession>A0A914W2C5</accession>
<dbReference type="PANTHER" id="PTHR15715:SF37">
    <property type="entry name" value="LD47843P"/>
    <property type="match status" value="1"/>
</dbReference>
<keyword evidence="2" id="KW-0472">Membrane</keyword>
<dbReference type="PANTHER" id="PTHR15715">
    <property type="entry name" value="CENTROSOMAL PROTEIN OF 170 KDA"/>
    <property type="match status" value="1"/>
</dbReference>
<evidence type="ECO:0000313" key="4">
    <source>
        <dbReference type="Proteomes" id="UP000887566"/>
    </source>
</evidence>
<keyword evidence="2" id="KW-0812">Transmembrane</keyword>
<feature type="coiled-coil region" evidence="1">
    <location>
        <begin position="412"/>
        <end position="460"/>
    </location>
</feature>
<dbReference type="Pfam" id="PF00498">
    <property type="entry name" value="FHA"/>
    <property type="match status" value="1"/>
</dbReference>
<organism evidence="4 5">
    <name type="scientific">Plectus sambesii</name>
    <dbReference type="NCBI Taxonomy" id="2011161"/>
    <lineage>
        <taxon>Eukaryota</taxon>
        <taxon>Metazoa</taxon>
        <taxon>Ecdysozoa</taxon>
        <taxon>Nematoda</taxon>
        <taxon>Chromadorea</taxon>
        <taxon>Plectida</taxon>
        <taxon>Plectina</taxon>
        <taxon>Plectoidea</taxon>
        <taxon>Plectidae</taxon>
        <taxon>Plectus</taxon>
    </lineage>
</organism>
<dbReference type="CDD" id="cd21911">
    <property type="entry name" value="CC1_SLMAP"/>
    <property type="match status" value="1"/>
</dbReference>
<dbReference type="SMART" id="SM00240">
    <property type="entry name" value="FHA"/>
    <property type="match status" value="1"/>
</dbReference>
<keyword evidence="2" id="KW-1133">Transmembrane helix</keyword>
<protein>
    <submittedName>
        <fullName evidence="5">FHA domain-containing protein</fullName>
    </submittedName>
</protein>
<name>A0A914W2C5_9BILA</name>
<feature type="transmembrane region" description="Helical" evidence="2">
    <location>
        <begin position="825"/>
        <end position="848"/>
    </location>
</feature>
<dbReference type="Gene3D" id="2.60.200.20">
    <property type="match status" value="1"/>
</dbReference>
<dbReference type="InterPro" id="IPR008984">
    <property type="entry name" value="SMAD_FHA_dom_sf"/>
</dbReference>
<evidence type="ECO:0000256" key="2">
    <source>
        <dbReference type="SAM" id="Phobius"/>
    </source>
</evidence>
<keyword evidence="4" id="KW-1185">Reference proteome</keyword>
<dbReference type="InterPro" id="IPR000253">
    <property type="entry name" value="FHA_dom"/>
</dbReference>
<evidence type="ECO:0000256" key="1">
    <source>
        <dbReference type="SAM" id="Coils"/>
    </source>
</evidence>
<feature type="coiled-coil region" evidence="1">
    <location>
        <begin position="697"/>
        <end position="759"/>
    </location>
</feature>
<keyword evidence="1" id="KW-0175">Coiled coil</keyword>
<feature type="coiled-coil region" evidence="1">
    <location>
        <begin position="785"/>
        <end position="812"/>
    </location>
</feature>
<dbReference type="WBParaSite" id="PSAMB.scaffold2993size20150.g19961.t1">
    <property type="protein sequence ID" value="PSAMB.scaffold2993size20150.g19961.t1"/>
    <property type="gene ID" value="PSAMB.scaffold2993size20150.g19961"/>
</dbReference>